<dbReference type="PATRIC" id="fig|579748.3.peg.3147"/>
<feature type="chain" id="PRO_5002472885" evidence="1">
    <location>
        <begin position="18"/>
        <end position="107"/>
    </location>
</feature>
<evidence type="ECO:0000313" key="2">
    <source>
        <dbReference type="EMBL" id="KJY82040.1"/>
    </source>
</evidence>
<reference evidence="2 3" key="1">
    <citation type="journal article" date="2015" name="BMC Genomics">
        <title>Genome mining reveals unlocked bioactive potential of marine Gram-negative bacteria.</title>
        <authorList>
            <person name="Machado H."/>
            <person name="Sonnenschein E.C."/>
            <person name="Melchiorsen J."/>
            <person name="Gram L."/>
        </authorList>
    </citation>
    <scope>NUCLEOTIDE SEQUENCE [LARGE SCALE GENOMIC DNA]</scope>
    <source>
        <strain evidence="2 3">S2757</strain>
    </source>
</reference>
<keyword evidence="1" id="KW-0732">Signal</keyword>
<dbReference type="EMBL" id="JXXV01000027">
    <property type="protein sequence ID" value="KJY82040.1"/>
    <property type="molecule type" value="Genomic_DNA"/>
</dbReference>
<proteinExistence type="predicted"/>
<dbReference type="Proteomes" id="UP000033673">
    <property type="component" value="Unassembled WGS sequence"/>
</dbReference>
<comment type="caution">
    <text evidence="2">The sequence shown here is derived from an EMBL/GenBank/DDBJ whole genome shotgun (WGS) entry which is preliminary data.</text>
</comment>
<evidence type="ECO:0000313" key="3">
    <source>
        <dbReference type="Proteomes" id="UP000033673"/>
    </source>
</evidence>
<organism evidence="2 3">
    <name type="scientific">Vibrio galatheae</name>
    <dbReference type="NCBI Taxonomy" id="579748"/>
    <lineage>
        <taxon>Bacteria</taxon>
        <taxon>Pseudomonadati</taxon>
        <taxon>Pseudomonadota</taxon>
        <taxon>Gammaproteobacteria</taxon>
        <taxon>Vibrionales</taxon>
        <taxon>Vibrionaceae</taxon>
        <taxon>Vibrio</taxon>
    </lineage>
</organism>
<dbReference type="STRING" id="579748.TW81_15240"/>
<keyword evidence="3" id="KW-1185">Reference proteome</keyword>
<protein>
    <submittedName>
        <fullName evidence="2">MSHA biogenesis protein MshK</fullName>
    </submittedName>
</protein>
<accession>A0A0F4NG12</accession>
<dbReference type="OrthoDB" id="5917619at2"/>
<dbReference type="AlphaFoldDB" id="A0A0F4NG12"/>
<name>A0A0F4NG12_9VIBR</name>
<evidence type="ECO:0000256" key="1">
    <source>
        <dbReference type="SAM" id="SignalP"/>
    </source>
</evidence>
<feature type="signal peptide" evidence="1">
    <location>
        <begin position="1"/>
        <end position="17"/>
    </location>
</feature>
<dbReference type="RefSeq" id="WP_045956593.1">
    <property type="nucleotide sequence ID" value="NZ_JXXV01000027.1"/>
</dbReference>
<gene>
    <name evidence="2" type="ORF">TW81_15240</name>
</gene>
<sequence length="107" mass="11807">MVRIWLFLLIFSTSAVASQDPTAPLGWQQPLQNEAAKVKRKPLPALQSIVCIENNQNECHAVLDGQVVLVGEQIGGYKISHIKPDTVTLVKGGKSWNLNLFSLEVKQ</sequence>